<gene>
    <name evidence="2" type="ORF">H839_08259</name>
</gene>
<dbReference type="Proteomes" id="UP000023566">
    <property type="component" value="Chromosome"/>
</dbReference>
<reference evidence="2 3" key="1">
    <citation type="journal article" date="2014" name="Appl. Microbiol. Biotechnol.">
        <title>Transformable facultative thermophile Geobacillus stearothermophilus NUB3621 as a host strain for metabolic engineering.</title>
        <authorList>
            <person name="Blanchard K."/>
            <person name="Robic S."/>
            <person name="Matsumura I."/>
        </authorList>
    </citation>
    <scope>NUCLEOTIDE SEQUENCE [LARGE SCALE GENOMIC DNA]</scope>
    <source>
        <strain evidence="2 3">NUB3621</strain>
    </source>
</reference>
<feature type="transmembrane region" description="Helical" evidence="1">
    <location>
        <begin position="63"/>
        <end position="82"/>
    </location>
</feature>
<keyword evidence="3" id="KW-1185">Reference proteome</keyword>
<dbReference type="AlphaFoldDB" id="A0ABC9VGA2"/>
<sequence length="199" mass="22350">MDAVDINSIKGFIDSFKLPVSMSLIGSIIGHYRKNGVIQWPIFFIPYKPGEFLKGCAWWLKPIRWFYIIIDFTLYILGIHIGEKRESISFDLGFLGDLLVGVGTGILAKTVLELADVKNEFAIVSTSLLAGFAGMSYIISLQNKDFEERLQKQANVQANVEFEVVPNNPEMTEQDNLHPGAKEMIDGQKEIALHESNKL</sequence>
<keyword evidence="1" id="KW-0812">Transmembrane</keyword>
<evidence type="ECO:0000256" key="1">
    <source>
        <dbReference type="SAM" id="Phobius"/>
    </source>
</evidence>
<keyword evidence="1" id="KW-0472">Membrane</keyword>
<feature type="transmembrane region" description="Helical" evidence="1">
    <location>
        <begin position="94"/>
        <end position="115"/>
    </location>
</feature>
<feature type="transmembrane region" description="Helical" evidence="1">
    <location>
        <begin position="121"/>
        <end position="139"/>
    </location>
</feature>
<proteinExistence type="predicted"/>
<comment type="caution">
    <text evidence="2">The sequence shown here is derived from an EMBL/GenBank/DDBJ whole genome shotgun (WGS) entry which is preliminary data.</text>
</comment>
<keyword evidence="1" id="KW-1133">Transmembrane helix</keyword>
<accession>A0ABC9VGA2</accession>
<dbReference type="EMBL" id="AOTZ01000004">
    <property type="protein sequence ID" value="EZP77611.1"/>
    <property type="molecule type" value="Genomic_DNA"/>
</dbReference>
<evidence type="ECO:0000313" key="2">
    <source>
        <dbReference type="EMBL" id="EZP77611.1"/>
    </source>
</evidence>
<protein>
    <submittedName>
        <fullName evidence="2">Uncharacterized protein</fullName>
    </submittedName>
</protein>
<evidence type="ECO:0000313" key="3">
    <source>
        <dbReference type="Proteomes" id="UP000023566"/>
    </source>
</evidence>
<dbReference type="RefSeq" id="WP_043904703.1">
    <property type="nucleotide sequence ID" value="NZ_CM002692.1"/>
</dbReference>
<name>A0ABC9VGA2_9BACL</name>
<organism evidence="2 3">
    <name type="scientific">Parageobacillus genomosp. 1</name>
    <dbReference type="NCBI Taxonomy" id="1295642"/>
    <lineage>
        <taxon>Bacteria</taxon>
        <taxon>Bacillati</taxon>
        <taxon>Bacillota</taxon>
        <taxon>Bacilli</taxon>
        <taxon>Bacillales</taxon>
        <taxon>Anoxybacillaceae</taxon>
        <taxon>Parageobacillus</taxon>
    </lineage>
</organism>